<feature type="domain" description="OmpA-like" evidence="4">
    <location>
        <begin position="158"/>
        <end position="279"/>
    </location>
</feature>
<gene>
    <name evidence="5" type="ORF">ACFQNJ_05405</name>
</gene>
<evidence type="ECO:0000313" key="6">
    <source>
        <dbReference type="Proteomes" id="UP001596495"/>
    </source>
</evidence>
<evidence type="ECO:0000256" key="2">
    <source>
        <dbReference type="SAM" id="MobiDB-lite"/>
    </source>
</evidence>
<dbReference type="PANTHER" id="PTHR30329">
    <property type="entry name" value="STATOR ELEMENT OF FLAGELLAR MOTOR COMPLEX"/>
    <property type="match status" value="1"/>
</dbReference>
<evidence type="ECO:0000256" key="1">
    <source>
        <dbReference type="PROSITE-ProRule" id="PRU00473"/>
    </source>
</evidence>
<comment type="caution">
    <text evidence="5">The sequence shown here is derived from an EMBL/GenBank/DDBJ whole genome shotgun (WGS) entry which is preliminary data.</text>
</comment>
<dbReference type="Pfam" id="PF00691">
    <property type="entry name" value="OmpA"/>
    <property type="match status" value="1"/>
</dbReference>
<sequence length="285" mass="30939">MNTQVTTSDEQDDPAFAELAAGYVPPPPARAISNRYSRWHVETRQEAEEEGWLLTYLDVITLILVMVVVMLAFAGPPGGSPQMSAETVPEKTPTHPSSADLKASESGPQVASATEPPPQSGTIVPPLPLPIPNTEPPRHPISAGMAKLSQDVEVIPQEDAVRFRMDSELMFASGDATLSAAGKAMLDQLVPVINEQPDYRLIVEGHTDSVPIRTERFPSNWELSTARAASVARHLSEQGVAPQRLQATGYADMRPLGAKLNPVDQVRNRRVELVMERPKTAATTR</sequence>
<dbReference type="PROSITE" id="PS51123">
    <property type="entry name" value="OMPA_2"/>
    <property type="match status" value="1"/>
</dbReference>
<feature type="transmembrane region" description="Helical" evidence="3">
    <location>
        <begin position="53"/>
        <end position="74"/>
    </location>
</feature>
<dbReference type="PANTHER" id="PTHR30329:SF20">
    <property type="entry name" value="EXPORTED PROTEIN"/>
    <property type="match status" value="1"/>
</dbReference>
<protein>
    <submittedName>
        <fullName evidence="5">Flagellar motor protein MotB</fullName>
    </submittedName>
</protein>
<dbReference type="InterPro" id="IPR050330">
    <property type="entry name" value="Bact_OuterMem_StrucFunc"/>
</dbReference>
<dbReference type="Gene3D" id="3.30.1330.60">
    <property type="entry name" value="OmpA-like domain"/>
    <property type="match status" value="1"/>
</dbReference>
<name>A0ABW2R792_9BURK</name>
<keyword evidence="1 3" id="KW-0472">Membrane</keyword>
<dbReference type="RefSeq" id="WP_382254655.1">
    <property type="nucleotide sequence ID" value="NZ_JBHTBX010000003.1"/>
</dbReference>
<keyword evidence="6" id="KW-1185">Reference proteome</keyword>
<dbReference type="InterPro" id="IPR006665">
    <property type="entry name" value="OmpA-like"/>
</dbReference>
<feature type="compositionally biased region" description="Pro residues" evidence="2">
    <location>
        <begin position="115"/>
        <end position="135"/>
    </location>
</feature>
<feature type="region of interest" description="Disordered" evidence="2">
    <location>
        <begin position="78"/>
        <end position="136"/>
    </location>
</feature>
<proteinExistence type="predicted"/>
<keyword evidence="5" id="KW-0969">Cilium</keyword>
<keyword evidence="3" id="KW-0812">Transmembrane</keyword>
<evidence type="ECO:0000259" key="4">
    <source>
        <dbReference type="PROSITE" id="PS51123"/>
    </source>
</evidence>
<evidence type="ECO:0000256" key="3">
    <source>
        <dbReference type="SAM" id="Phobius"/>
    </source>
</evidence>
<dbReference type="Proteomes" id="UP001596495">
    <property type="component" value="Unassembled WGS sequence"/>
</dbReference>
<keyword evidence="3" id="KW-1133">Transmembrane helix</keyword>
<dbReference type="EMBL" id="JBHTBX010000003">
    <property type="protein sequence ID" value="MFC7433943.1"/>
    <property type="molecule type" value="Genomic_DNA"/>
</dbReference>
<dbReference type="InterPro" id="IPR036737">
    <property type="entry name" value="OmpA-like_sf"/>
</dbReference>
<accession>A0ABW2R792</accession>
<reference evidence="6" key="1">
    <citation type="journal article" date="2019" name="Int. J. Syst. Evol. Microbiol.">
        <title>The Global Catalogue of Microorganisms (GCM) 10K type strain sequencing project: providing services to taxonomists for standard genome sequencing and annotation.</title>
        <authorList>
            <consortium name="The Broad Institute Genomics Platform"/>
            <consortium name="The Broad Institute Genome Sequencing Center for Infectious Disease"/>
            <person name="Wu L."/>
            <person name="Ma J."/>
        </authorList>
    </citation>
    <scope>NUCLEOTIDE SEQUENCE [LARGE SCALE GENOMIC DNA]</scope>
    <source>
        <strain evidence="6">CCUG 54518</strain>
    </source>
</reference>
<organism evidence="5 6">
    <name type="scientific">Hydrogenophaga bisanensis</name>
    <dbReference type="NCBI Taxonomy" id="439611"/>
    <lineage>
        <taxon>Bacteria</taxon>
        <taxon>Pseudomonadati</taxon>
        <taxon>Pseudomonadota</taxon>
        <taxon>Betaproteobacteria</taxon>
        <taxon>Burkholderiales</taxon>
        <taxon>Comamonadaceae</taxon>
        <taxon>Hydrogenophaga</taxon>
    </lineage>
</organism>
<dbReference type="SUPFAM" id="SSF103088">
    <property type="entry name" value="OmpA-like"/>
    <property type="match status" value="1"/>
</dbReference>
<dbReference type="CDD" id="cd07185">
    <property type="entry name" value="OmpA_C-like"/>
    <property type="match status" value="1"/>
</dbReference>
<keyword evidence="5" id="KW-0282">Flagellum</keyword>
<keyword evidence="5" id="KW-0966">Cell projection</keyword>
<evidence type="ECO:0000313" key="5">
    <source>
        <dbReference type="EMBL" id="MFC7433943.1"/>
    </source>
</evidence>